<evidence type="ECO:0000313" key="6">
    <source>
        <dbReference type="EMBL" id="OAQ36734.1"/>
    </source>
</evidence>
<dbReference type="InterPro" id="IPR038213">
    <property type="entry name" value="IFI6/IFI27-like_sf"/>
</dbReference>
<keyword evidence="7" id="KW-1185">Reference proteome</keyword>
<keyword evidence="3" id="KW-0812">Transmembrane</keyword>
<dbReference type="AlphaFoldDB" id="A0A197KKH6"/>
<evidence type="ECO:0000256" key="3">
    <source>
        <dbReference type="ARBA" id="ARBA00022692"/>
    </source>
</evidence>
<proteinExistence type="inferred from homology"/>
<evidence type="ECO:0000256" key="4">
    <source>
        <dbReference type="ARBA" id="ARBA00022989"/>
    </source>
</evidence>
<name>A0A197KKH6_9FUNG</name>
<dbReference type="Proteomes" id="UP000078512">
    <property type="component" value="Unassembled WGS sequence"/>
</dbReference>
<organism evidence="6 7">
    <name type="scientific">Linnemannia elongata AG-77</name>
    <dbReference type="NCBI Taxonomy" id="1314771"/>
    <lineage>
        <taxon>Eukaryota</taxon>
        <taxon>Fungi</taxon>
        <taxon>Fungi incertae sedis</taxon>
        <taxon>Mucoromycota</taxon>
        <taxon>Mortierellomycotina</taxon>
        <taxon>Mortierellomycetes</taxon>
        <taxon>Mortierellales</taxon>
        <taxon>Mortierellaceae</taxon>
        <taxon>Linnemannia</taxon>
    </lineage>
</organism>
<keyword evidence="4" id="KW-1133">Transmembrane helix</keyword>
<evidence type="ECO:0000256" key="5">
    <source>
        <dbReference type="ARBA" id="ARBA00023136"/>
    </source>
</evidence>
<accession>A0A197KKH6</accession>
<dbReference type="EMBL" id="KV442011">
    <property type="protein sequence ID" value="OAQ36734.1"/>
    <property type="molecule type" value="Genomic_DNA"/>
</dbReference>
<dbReference type="OrthoDB" id="2448769at2759"/>
<dbReference type="Gene3D" id="6.10.110.10">
    <property type="match status" value="1"/>
</dbReference>
<dbReference type="Pfam" id="PF06140">
    <property type="entry name" value="Ifi-6-16"/>
    <property type="match status" value="1"/>
</dbReference>
<reference evidence="6 7" key="1">
    <citation type="submission" date="2016-05" db="EMBL/GenBank/DDBJ databases">
        <title>Genome sequencing reveals origins of a unique bacterial endosymbiosis in the earliest lineages of terrestrial Fungi.</title>
        <authorList>
            <consortium name="DOE Joint Genome Institute"/>
            <person name="Uehling J."/>
            <person name="Gryganskyi A."/>
            <person name="Hameed K."/>
            <person name="Tschaplinski T."/>
            <person name="Misztal P."/>
            <person name="Wu S."/>
            <person name="Desiro A."/>
            <person name="Vande Pol N."/>
            <person name="Du Z.-Y."/>
            <person name="Zienkiewicz A."/>
            <person name="Zienkiewicz K."/>
            <person name="Morin E."/>
            <person name="Tisserant E."/>
            <person name="Splivallo R."/>
            <person name="Hainaut M."/>
            <person name="Henrissat B."/>
            <person name="Ohm R."/>
            <person name="Kuo A."/>
            <person name="Yan J."/>
            <person name="Lipzen A."/>
            <person name="Nolan M."/>
            <person name="Labutti K."/>
            <person name="Barry K."/>
            <person name="Goldstein A."/>
            <person name="Labbe J."/>
            <person name="Schadt C."/>
            <person name="Tuskan G."/>
            <person name="Grigoriev I."/>
            <person name="Martin F."/>
            <person name="Vilgalys R."/>
            <person name="Bonito G."/>
        </authorList>
    </citation>
    <scope>NUCLEOTIDE SEQUENCE [LARGE SCALE GENOMIC DNA]</scope>
    <source>
        <strain evidence="6 7">AG-77</strain>
    </source>
</reference>
<comment type="similarity">
    <text evidence="2">Belongs to the IFI6/IFI27 family.</text>
</comment>
<protein>
    <submittedName>
        <fullName evidence="6">Uncharacterized protein</fullName>
    </submittedName>
</protein>
<gene>
    <name evidence="6" type="ORF">K457DRAFT_131909</name>
</gene>
<dbReference type="GO" id="GO:0016020">
    <property type="term" value="C:membrane"/>
    <property type="evidence" value="ECO:0007669"/>
    <property type="project" value="UniProtKB-SubCell"/>
</dbReference>
<keyword evidence="5" id="KW-0472">Membrane</keyword>
<dbReference type="InterPro" id="IPR009311">
    <property type="entry name" value="IFI6/IFI27-like"/>
</dbReference>
<evidence type="ECO:0000313" key="7">
    <source>
        <dbReference type="Proteomes" id="UP000078512"/>
    </source>
</evidence>
<evidence type="ECO:0000256" key="1">
    <source>
        <dbReference type="ARBA" id="ARBA00004141"/>
    </source>
</evidence>
<evidence type="ECO:0000256" key="2">
    <source>
        <dbReference type="ARBA" id="ARBA00007262"/>
    </source>
</evidence>
<comment type="subcellular location">
    <subcellularLocation>
        <location evidence="1">Membrane</location>
        <topology evidence="1">Multi-pass membrane protein</topology>
    </subcellularLocation>
</comment>
<sequence>MASYGGAVTAGSLCANLQSIGVNGLRQAGNAMASAVGGATTGAVAVSVNGIKNDQVADAPCAPCKKTT</sequence>